<evidence type="ECO:0000313" key="3">
    <source>
        <dbReference type="EMBL" id="SUE16496.1"/>
    </source>
</evidence>
<feature type="signal peptide" evidence="1">
    <location>
        <begin position="1"/>
        <end position="25"/>
    </location>
</feature>
<accession>A0A379M433</accession>
<evidence type="ECO:0000256" key="1">
    <source>
        <dbReference type="SAM" id="SignalP"/>
    </source>
</evidence>
<feature type="chain" id="PRO_5038619649" evidence="1">
    <location>
        <begin position="26"/>
        <end position="351"/>
    </location>
</feature>
<feature type="domain" description="Serine aminopeptidase S33" evidence="2">
    <location>
        <begin position="95"/>
        <end position="316"/>
    </location>
</feature>
<dbReference type="RefSeq" id="WP_245207800.1">
    <property type="nucleotide sequence ID" value="NZ_LPZN01000014.1"/>
</dbReference>
<keyword evidence="1" id="KW-0732">Signal</keyword>
<dbReference type="SUPFAM" id="SSF53474">
    <property type="entry name" value="alpha/beta-Hydrolases"/>
    <property type="match status" value="1"/>
</dbReference>
<dbReference type="PANTHER" id="PTHR43265">
    <property type="entry name" value="ESTERASE ESTD"/>
    <property type="match status" value="1"/>
</dbReference>
<proteinExistence type="predicted"/>
<dbReference type="AlphaFoldDB" id="A0A379M433"/>
<dbReference type="Proteomes" id="UP000254569">
    <property type="component" value="Unassembled WGS sequence"/>
</dbReference>
<reference evidence="3 4" key="1">
    <citation type="submission" date="2018-06" db="EMBL/GenBank/DDBJ databases">
        <authorList>
            <consortium name="Pathogen Informatics"/>
            <person name="Doyle S."/>
        </authorList>
    </citation>
    <scope>NUCLEOTIDE SEQUENCE [LARGE SCALE GENOMIC DNA]</scope>
    <source>
        <strain evidence="3 4">NCTC13296</strain>
    </source>
</reference>
<protein>
    <submittedName>
        <fullName evidence="3">Alpha/beta hydrolase</fullName>
    </submittedName>
</protein>
<keyword evidence="4" id="KW-1185">Reference proteome</keyword>
<dbReference type="InterPro" id="IPR022742">
    <property type="entry name" value="Hydrolase_4"/>
</dbReference>
<keyword evidence="3" id="KW-0378">Hydrolase</keyword>
<dbReference type="InterPro" id="IPR053145">
    <property type="entry name" value="AB_hydrolase_Est10"/>
</dbReference>
<dbReference type="PANTHER" id="PTHR43265:SF1">
    <property type="entry name" value="ESTERASE ESTD"/>
    <property type="match status" value="1"/>
</dbReference>
<sequence length="351" mass="35792">MRNVRRWIGAAAVPVLVLAGGVTLAGTAAALPDTGSVTVSTGSDSPVTFEAAGTTFHGSLRSPDGATVAAALLLPGSGPTDRNGNQPGAAADTLVRSADALAAHGIASLRFDKIGAGRTGLGTYTPETVGEYGFTEQVDHAEAAVRLLSERTGVAAEDILVLGHSEGGLTALALADRGIGSGFALLAPLPMRYLDLLSAQLTALADSGQLGADADAVRAELPRTVASLRSTGTVPADQHPVVAQLGLNAANAKFLAEADELDPVELAARLAADTPVLLTCSDKDLNISCAQVEPLRAALAHTDLQFEHFATANHGLEELGPLQPGPADLIALLPVSSEFSAAVDRWAERAR</sequence>
<dbReference type="Gene3D" id="3.40.50.1820">
    <property type="entry name" value="alpha/beta hydrolase"/>
    <property type="match status" value="1"/>
</dbReference>
<dbReference type="Pfam" id="PF12146">
    <property type="entry name" value="Hydrolase_4"/>
    <property type="match status" value="1"/>
</dbReference>
<organism evidence="3 4">
    <name type="scientific">Rhodococcus gordoniae</name>
    <dbReference type="NCBI Taxonomy" id="223392"/>
    <lineage>
        <taxon>Bacteria</taxon>
        <taxon>Bacillati</taxon>
        <taxon>Actinomycetota</taxon>
        <taxon>Actinomycetes</taxon>
        <taxon>Mycobacteriales</taxon>
        <taxon>Nocardiaceae</taxon>
        <taxon>Rhodococcus</taxon>
    </lineage>
</organism>
<name>A0A379M433_9NOCA</name>
<dbReference type="EMBL" id="UGVI01000001">
    <property type="protein sequence ID" value="SUE16496.1"/>
    <property type="molecule type" value="Genomic_DNA"/>
</dbReference>
<evidence type="ECO:0000313" key="4">
    <source>
        <dbReference type="Proteomes" id="UP000254569"/>
    </source>
</evidence>
<dbReference type="GO" id="GO:0052689">
    <property type="term" value="F:carboxylic ester hydrolase activity"/>
    <property type="evidence" value="ECO:0007669"/>
    <property type="project" value="TreeGrafter"/>
</dbReference>
<dbReference type="InterPro" id="IPR029058">
    <property type="entry name" value="AB_hydrolase_fold"/>
</dbReference>
<evidence type="ECO:0000259" key="2">
    <source>
        <dbReference type="Pfam" id="PF12146"/>
    </source>
</evidence>
<gene>
    <name evidence="3" type="ORF">NCTC13296_03381</name>
</gene>